<protein>
    <submittedName>
        <fullName evidence="1">Uncharacterized protein</fullName>
    </submittedName>
</protein>
<dbReference type="Proteomes" id="UP000324800">
    <property type="component" value="Unassembled WGS sequence"/>
</dbReference>
<dbReference type="AlphaFoldDB" id="A0A5J4VJI2"/>
<evidence type="ECO:0000313" key="2">
    <source>
        <dbReference type="Proteomes" id="UP000324800"/>
    </source>
</evidence>
<reference evidence="1 2" key="1">
    <citation type="submission" date="2019-03" db="EMBL/GenBank/DDBJ databases">
        <title>Single cell metagenomics reveals metabolic interactions within the superorganism composed of flagellate Streblomastix strix and complex community of Bacteroidetes bacteria on its surface.</title>
        <authorList>
            <person name="Treitli S.C."/>
            <person name="Kolisko M."/>
            <person name="Husnik F."/>
            <person name="Keeling P."/>
            <person name="Hampl V."/>
        </authorList>
    </citation>
    <scope>NUCLEOTIDE SEQUENCE [LARGE SCALE GENOMIC DNA]</scope>
    <source>
        <strain evidence="1">ST1C</strain>
    </source>
</reference>
<dbReference type="EMBL" id="SNRW01006598">
    <property type="protein sequence ID" value="KAA6382777.1"/>
    <property type="molecule type" value="Genomic_DNA"/>
</dbReference>
<gene>
    <name evidence="1" type="ORF">EZS28_021697</name>
</gene>
<evidence type="ECO:0000313" key="1">
    <source>
        <dbReference type="EMBL" id="KAA6382777.1"/>
    </source>
</evidence>
<comment type="caution">
    <text evidence="1">The sequence shown here is derived from an EMBL/GenBank/DDBJ whole genome shotgun (WGS) entry which is preliminary data.</text>
</comment>
<organism evidence="1 2">
    <name type="scientific">Streblomastix strix</name>
    <dbReference type="NCBI Taxonomy" id="222440"/>
    <lineage>
        <taxon>Eukaryota</taxon>
        <taxon>Metamonada</taxon>
        <taxon>Preaxostyla</taxon>
        <taxon>Oxymonadida</taxon>
        <taxon>Streblomastigidae</taxon>
        <taxon>Streblomastix</taxon>
    </lineage>
</organism>
<accession>A0A5J4VJI2</accession>
<proteinExistence type="predicted"/>
<name>A0A5J4VJI2_9EUKA</name>
<sequence length="69" mass="7628">MSKNSIKTGTIRAMTICEFRHTKVICKDTCHDHERAAGDGRRDREVSLVRATADATRHRATTNSEAGGQ</sequence>